<dbReference type="EMBL" id="CP041046">
    <property type="protein sequence ID" value="QDE41025.1"/>
    <property type="molecule type" value="Genomic_DNA"/>
</dbReference>
<dbReference type="OrthoDB" id="115249at2"/>
<evidence type="ECO:0000313" key="4">
    <source>
        <dbReference type="EMBL" id="QDE41025.1"/>
    </source>
</evidence>
<feature type="domain" description="GYF" evidence="3">
    <location>
        <begin position="9"/>
        <end position="52"/>
    </location>
</feature>
<dbReference type="GO" id="GO:0007155">
    <property type="term" value="P:cell adhesion"/>
    <property type="evidence" value="ECO:0007669"/>
    <property type="project" value="InterPro"/>
</dbReference>
<dbReference type="RefSeq" id="WP_139984949.1">
    <property type="nucleotide sequence ID" value="NZ_CP041046.1"/>
</dbReference>
<dbReference type="Gene3D" id="3.30.700.10">
    <property type="entry name" value="Glycoprotein, Type 4 Pilin"/>
    <property type="match status" value="1"/>
</dbReference>
<keyword evidence="2" id="KW-0472">Membrane</keyword>
<name>A0A4Y5Z9Y1_9GAMM</name>
<protein>
    <submittedName>
        <fullName evidence="4">DUF4339 domain-containing protein</fullName>
    </submittedName>
</protein>
<dbReference type="KEGG" id="lpy:FIV34_18330"/>
<feature type="transmembrane region" description="Helical" evidence="2">
    <location>
        <begin position="236"/>
        <end position="257"/>
    </location>
</feature>
<keyword evidence="2" id="KW-0812">Transmembrane</keyword>
<keyword evidence="2" id="KW-1133">Transmembrane helix</keyword>
<evidence type="ECO:0000313" key="5">
    <source>
        <dbReference type="Proteomes" id="UP000316093"/>
    </source>
</evidence>
<feature type="transmembrane region" description="Helical" evidence="2">
    <location>
        <begin position="159"/>
        <end position="183"/>
    </location>
</feature>
<evidence type="ECO:0000256" key="2">
    <source>
        <dbReference type="SAM" id="Phobius"/>
    </source>
</evidence>
<dbReference type="Pfam" id="PF14237">
    <property type="entry name" value="GYF_2"/>
    <property type="match status" value="1"/>
</dbReference>
<comment type="similarity">
    <text evidence="1">Belongs to the N-Me-Phe pilin family.</text>
</comment>
<proteinExistence type="inferred from homology"/>
<sequence length="367" mass="39498">MAGDEKIWIGRNGQKFGPYDEAVLRRWVAEGKVEADALAWRTGMPEWVPLATLLPGMQAPPPMPPPRADDWGMRGFSARDDGRSAPDARATMPPPPSLHWFVVLLLTMVTGGIFGWIWLFVQASWVGKVDKSSKALVLFILALVSYLVAVVVSTNHTPAASMAAGLIFIGAMIVIYVGIFSMADAIRRDTARRGLVVHIGGVSVFFLGVFYLQAVMTWLARWKDTGKTEPGPSQGAVWLALILPAVPILAAIAIPAYQSYLIRVQVVQGVALADPAKTAVTAYYNSHGQLPHDNVQAGLTATSLVQGPYVSSVDIADGRITVTFGGTANRRLTGASLVLTPEMARDGMRFSCATDTIPVQYLPPACR</sequence>
<dbReference type="SUPFAM" id="SSF54523">
    <property type="entry name" value="Pili subunits"/>
    <property type="match status" value="1"/>
</dbReference>
<dbReference type="GO" id="GO:0009289">
    <property type="term" value="C:pilus"/>
    <property type="evidence" value="ECO:0007669"/>
    <property type="project" value="InterPro"/>
</dbReference>
<dbReference type="InterPro" id="IPR045584">
    <property type="entry name" value="Pilin-like"/>
</dbReference>
<feature type="transmembrane region" description="Helical" evidence="2">
    <location>
        <begin position="98"/>
        <end position="121"/>
    </location>
</feature>
<reference evidence="4 5" key="1">
    <citation type="submission" date="2019-06" db="EMBL/GenBank/DDBJ databases">
        <title>A complete genome sequence for Luteibacter pinisoli MAH-14.</title>
        <authorList>
            <person name="Baltrus D.A."/>
        </authorList>
    </citation>
    <scope>NUCLEOTIDE SEQUENCE [LARGE SCALE GENOMIC DNA]</scope>
    <source>
        <strain evidence="4 5">MAH-14</strain>
    </source>
</reference>
<dbReference type="Pfam" id="PF00114">
    <property type="entry name" value="Pilin"/>
    <property type="match status" value="1"/>
</dbReference>
<feature type="transmembrane region" description="Helical" evidence="2">
    <location>
        <begin position="133"/>
        <end position="153"/>
    </location>
</feature>
<dbReference type="Proteomes" id="UP000316093">
    <property type="component" value="Chromosome"/>
</dbReference>
<feature type="transmembrane region" description="Helical" evidence="2">
    <location>
        <begin position="195"/>
        <end position="216"/>
    </location>
</feature>
<gene>
    <name evidence="4" type="ORF">FIV34_18330</name>
</gene>
<organism evidence="4 5">
    <name type="scientific">Luteibacter pinisoli</name>
    <dbReference type="NCBI Taxonomy" id="2589080"/>
    <lineage>
        <taxon>Bacteria</taxon>
        <taxon>Pseudomonadati</taxon>
        <taxon>Pseudomonadota</taxon>
        <taxon>Gammaproteobacteria</taxon>
        <taxon>Lysobacterales</taxon>
        <taxon>Rhodanobacteraceae</taxon>
        <taxon>Luteibacter</taxon>
    </lineage>
</organism>
<evidence type="ECO:0000259" key="3">
    <source>
        <dbReference type="Pfam" id="PF14237"/>
    </source>
</evidence>
<dbReference type="SUPFAM" id="SSF55277">
    <property type="entry name" value="GYF domain"/>
    <property type="match status" value="1"/>
</dbReference>
<keyword evidence="5" id="KW-1185">Reference proteome</keyword>
<evidence type="ECO:0000256" key="1">
    <source>
        <dbReference type="ARBA" id="ARBA00005233"/>
    </source>
</evidence>
<dbReference type="AlphaFoldDB" id="A0A4Y5Z9Y1"/>
<accession>A0A4Y5Z9Y1</accession>
<dbReference type="InterPro" id="IPR035445">
    <property type="entry name" value="GYF-like_dom_sf"/>
</dbReference>
<dbReference type="InterPro" id="IPR025640">
    <property type="entry name" value="GYF_2"/>
</dbReference>
<dbReference type="InterPro" id="IPR001082">
    <property type="entry name" value="Pilin"/>
</dbReference>